<sequence>MGLTTLWWRALDEFGLALTQYSGLEQVSPYVLNPRLVGNKRGRHGHCGMPAVTVPGGRAAY</sequence>
<evidence type="ECO:0000313" key="2">
    <source>
        <dbReference type="Proteomes" id="UP000649955"/>
    </source>
</evidence>
<organism evidence="1 2">
    <name type="scientific">Amycolatopsis bullii</name>
    <dbReference type="NCBI Taxonomy" id="941987"/>
    <lineage>
        <taxon>Bacteria</taxon>
        <taxon>Bacillati</taxon>
        <taxon>Actinomycetota</taxon>
        <taxon>Actinomycetes</taxon>
        <taxon>Pseudonocardiales</taxon>
        <taxon>Pseudonocardiaceae</taxon>
        <taxon>Amycolatopsis</taxon>
    </lineage>
</organism>
<evidence type="ECO:0000313" key="1">
    <source>
        <dbReference type="EMBL" id="GHG14463.1"/>
    </source>
</evidence>
<accession>A0ABQ3KCI6</accession>
<proteinExistence type="predicted"/>
<name>A0ABQ3KCI6_9PSEU</name>
<keyword evidence="2" id="KW-1185">Reference proteome</keyword>
<dbReference type="EMBL" id="BNAW01000013">
    <property type="protein sequence ID" value="GHG14463.1"/>
    <property type="molecule type" value="Genomic_DNA"/>
</dbReference>
<reference evidence="2" key="1">
    <citation type="journal article" date="2019" name="Int. J. Syst. Evol. Microbiol.">
        <title>The Global Catalogue of Microorganisms (GCM) 10K type strain sequencing project: providing services to taxonomists for standard genome sequencing and annotation.</title>
        <authorList>
            <consortium name="The Broad Institute Genomics Platform"/>
            <consortium name="The Broad Institute Genome Sequencing Center for Infectious Disease"/>
            <person name="Wu L."/>
            <person name="Ma J."/>
        </authorList>
    </citation>
    <scope>NUCLEOTIDE SEQUENCE [LARGE SCALE GENOMIC DNA]</scope>
    <source>
        <strain evidence="2">CGMCC 4.7680</strain>
    </source>
</reference>
<protein>
    <submittedName>
        <fullName evidence="1">Uncharacterized protein</fullName>
    </submittedName>
</protein>
<gene>
    <name evidence="1" type="ORF">GCM10017567_35420</name>
</gene>
<dbReference type="Proteomes" id="UP000649955">
    <property type="component" value="Unassembled WGS sequence"/>
</dbReference>
<comment type="caution">
    <text evidence="1">The sequence shown here is derived from an EMBL/GenBank/DDBJ whole genome shotgun (WGS) entry which is preliminary data.</text>
</comment>